<dbReference type="SUPFAM" id="SSF52518">
    <property type="entry name" value="Thiamin diphosphate-binding fold (THDP-binding)"/>
    <property type="match status" value="1"/>
</dbReference>
<dbReference type="InterPro" id="IPR033412">
    <property type="entry name" value="PFOR_II"/>
</dbReference>
<feature type="domain" description="Pyruvate:ferredoxin oxidoreductase core" evidence="4">
    <location>
        <begin position="267"/>
        <end position="370"/>
    </location>
</feature>
<dbReference type="InterPro" id="IPR009014">
    <property type="entry name" value="Transketo_C/PFOR_II"/>
</dbReference>
<dbReference type="Pfam" id="PF01855">
    <property type="entry name" value="POR_N"/>
    <property type="match status" value="1"/>
</dbReference>
<dbReference type="EMBL" id="CP014855">
    <property type="protein sequence ID" value="ASJ01421.1"/>
    <property type="molecule type" value="Genomic_DNA"/>
</dbReference>
<evidence type="ECO:0000259" key="3">
    <source>
        <dbReference type="Pfam" id="PF01855"/>
    </source>
</evidence>
<reference evidence="5 6" key="1">
    <citation type="submission" date="2016-03" db="EMBL/GenBank/DDBJ databases">
        <title>Complete genome sequence of Thermococcus gorgonarius.</title>
        <authorList>
            <person name="Oger P.M."/>
        </authorList>
    </citation>
    <scope>NUCLEOTIDE SEQUENCE [LARGE SCALE GENOMIC DNA]</scope>
    <source>
        <strain evidence="5 6">W-12</strain>
    </source>
</reference>
<gene>
    <name evidence="5" type="primary">porA</name>
    <name evidence="5" type="ORF">A3K92_07965</name>
</gene>
<dbReference type="NCBIfam" id="NF006232">
    <property type="entry name" value="PRK08366.1"/>
    <property type="match status" value="1"/>
</dbReference>
<dbReference type="OrthoDB" id="372068at2157"/>
<evidence type="ECO:0000259" key="4">
    <source>
        <dbReference type="Pfam" id="PF17147"/>
    </source>
</evidence>
<dbReference type="FunFam" id="3.40.50.970:FF:000012">
    <property type="entry name" value="Pyruvate:ferredoxin (Flavodoxin) oxidoreductase"/>
    <property type="match status" value="1"/>
</dbReference>
<dbReference type="Gene3D" id="3.40.50.920">
    <property type="match status" value="1"/>
</dbReference>
<organism evidence="5 6">
    <name type="scientific">Thermococcus gorgonarius</name>
    <dbReference type="NCBI Taxonomy" id="71997"/>
    <lineage>
        <taxon>Archaea</taxon>
        <taxon>Methanobacteriati</taxon>
        <taxon>Methanobacteriota</taxon>
        <taxon>Thermococci</taxon>
        <taxon>Thermococcales</taxon>
        <taxon>Thermococcaceae</taxon>
        <taxon>Thermococcus</taxon>
    </lineage>
</organism>
<keyword evidence="5" id="KW-0670">Pyruvate</keyword>
<keyword evidence="6" id="KW-1185">Reference proteome</keyword>
<sequence length="397" mass="44576">MAEYKPIKKVVSGNYAAAYAALHARVQVVAAYPITPQTSIIEKIAEFIANGEADIQYVPVESEHSAMAACIGASATGARVFTATAAQGLALMHEMLHWASGARLPIVMVNANRALAPPWSVWDEQTDSLSQRDTGWLQFYAENNQEVYDGVLMAFKVAEDKRVSLPAMVIESAFILSHTYDVVEMIPQELVDEFLPPRDPLYTLTDFDNPISVGALATPNDYYEFRYKEAMAMERAKKVIKEVGKEFGERFGRDYSQMIETYRTDDAEIVFMGMGSLMGTVKEAVDLLRKEGYKVGAAKVRWFRPFPKEELYELAKEVPAIAVVDRNFSFGQEGILFNESKGVLFNTDARPLMKDYIVGLGGRDFTVNDVRAIAKDMKKTLEKGRVEEEVVWYHLKR</sequence>
<accession>A0A2Z2MG32</accession>
<dbReference type="InterPro" id="IPR029061">
    <property type="entry name" value="THDP-binding"/>
</dbReference>
<comment type="subunit">
    <text evidence="1">Heterotetramer of one alpha, one beta, one delta and one gamma chain.</text>
</comment>
<dbReference type="GO" id="GO:0006979">
    <property type="term" value="P:response to oxidative stress"/>
    <property type="evidence" value="ECO:0007669"/>
    <property type="project" value="TreeGrafter"/>
</dbReference>
<dbReference type="AlphaFoldDB" id="A0A2Z2MG32"/>
<dbReference type="KEGG" id="tgg:A3K92_07965"/>
<dbReference type="CDD" id="cd07034">
    <property type="entry name" value="TPP_PYR_PFOR_IOR-alpha_like"/>
    <property type="match status" value="1"/>
</dbReference>
<dbReference type="GO" id="GO:0044272">
    <property type="term" value="P:sulfur compound biosynthetic process"/>
    <property type="evidence" value="ECO:0007669"/>
    <property type="project" value="UniProtKB-ARBA"/>
</dbReference>
<dbReference type="GO" id="GO:0019752">
    <property type="term" value="P:carboxylic acid metabolic process"/>
    <property type="evidence" value="ECO:0007669"/>
    <property type="project" value="UniProtKB-ARBA"/>
</dbReference>
<proteinExistence type="predicted"/>
<protein>
    <submittedName>
        <fullName evidence="5">Pyruvate ferredoxin oxidoreductase</fullName>
    </submittedName>
</protein>
<dbReference type="SUPFAM" id="SSF52922">
    <property type="entry name" value="TK C-terminal domain-like"/>
    <property type="match status" value="1"/>
</dbReference>
<dbReference type="PANTHER" id="PTHR32154">
    <property type="entry name" value="PYRUVATE-FLAVODOXIN OXIDOREDUCTASE-RELATED"/>
    <property type="match status" value="1"/>
</dbReference>
<dbReference type="InterPro" id="IPR002880">
    <property type="entry name" value="Pyrv_Fd/Flavodoxin_OxRdtase_N"/>
</dbReference>
<dbReference type="RefSeq" id="WP_088885754.1">
    <property type="nucleotide sequence ID" value="NZ_CP014855.1"/>
</dbReference>
<dbReference type="Pfam" id="PF17147">
    <property type="entry name" value="PFOR_II"/>
    <property type="match status" value="1"/>
</dbReference>
<name>A0A2Z2MG32_THEGO</name>
<evidence type="ECO:0000256" key="1">
    <source>
        <dbReference type="ARBA" id="ARBA00011595"/>
    </source>
</evidence>
<keyword evidence="2" id="KW-0560">Oxidoreductase</keyword>
<evidence type="ECO:0000313" key="5">
    <source>
        <dbReference type="EMBL" id="ASJ01421.1"/>
    </source>
</evidence>
<dbReference type="FunFam" id="3.40.50.920:FF:000010">
    <property type="entry name" value="Pyruvate ferredoxin oxidoreductase, alpha subunit"/>
    <property type="match status" value="1"/>
</dbReference>
<feature type="domain" description="Pyruvate flavodoxin/ferredoxin oxidoreductase pyrimidine binding" evidence="3">
    <location>
        <begin position="20"/>
        <end position="244"/>
    </location>
</feature>
<evidence type="ECO:0000256" key="2">
    <source>
        <dbReference type="ARBA" id="ARBA00023002"/>
    </source>
</evidence>
<evidence type="ECO:0000313" key="6">
    <source>
        <dbReference type="Proteomes" id="UP000250134"/>
    </source>
</evidence>
<dbReference type="Proteomes" id="UP000250134">
    <property type="component" value="Chromosome"/>
</dbReference>
<dbReference type="InterPro" id="IPR050722">
    <property type="entry name" value="Pyruvate:ferred/Flavod_OxRd"/>
</dbReference>
<dbReference type="GO" id="GO:0016903">
    <property type="term" value="F:oxidoreductase activity, acting on the aldehyde or oxo group of donors"/>
    <property type="evidence" value="ECO:0007669"/>
    <property type="project" value="UniProtKB-ARBA"/>
</dbReference>
<dbReference type="Gene3D" id="3.40.50.970">
    <property type="match status" value="1"/>
</dbReference>
<dbReference type="PANTHER" id="PTHR32154:SF0">
    <property type="entry name" value="PYRUVATE-FLAVODOXIN OXIDOREDUCTASE-RELATED"/>
    <property type="match status" value="1"/>
</dbReference>
<dbReference type="GeneID" id="33332481"/>